<keyword evidence="2" id="KW-1185">Reference proteome</keyword>
<reference evidence="1 2" key="1">
    <citation type="submission" date="2019-02" db="EMBL/GenBank/DDBJ databases">
        <title>Deep-cultivation of Planctomycetes and their phenomic and genomic characterization uncovers novel biology.</title>
        <authorList>
            <person name="Wiegand S."/>
            <person name="Jogler M."/>
            <person name="Boedeker C."/>
            <person name="Pinto D."/>
            <person name="Vollmers J."/>
            <person name="Rivas-Marin E."/>
            <person name="Kohn T."/>
            <person name="Peeters S.H."/>
            <person name="Heuer A."/>
            <person name="Rast P."/>
            <person name="Oberbeckmann S."/>
            <person name="Bunk B."/>
            <person name="Jeske O."/>
            <person name="Meyerdierks A."/>
            <person name="Storesund J.E."/>
            <person name="Kallscheuer N."/>
            <person name="Luecker S."/>
            <person name="Lage O.M."/>
            <person name="Pohl T."/>
            <person name="Merkel B.J."/>
            <person name="Hornburger P."/>
            <person name="Mueller R.-W."/>
            <person name="Bruemmer F."/>
            <person name="Labrenz M."/>
            <person name="Spormann A.M."/>
            <person name="Op den Camp H."/>
            <person name="Overmann J."/>
            <person name="Amann R."/>
            <person name="Jetten M.S.M."/>
            <person name="Mascher T."/>
            <person name="Medema M.H."/>
            <person name="Devos D.P."/>
            <person name="Kaster A.-K."/>
            <person name="Ovreas L."/>
            <person name="Rohde M."/>
            <person name="Galperin M.Y."/>
            <person name="Jogler C."/>
        </authorList>
    </citation>
    <scope>NUCLEOTIDE SEQUENCE [LARGE SCALE GENOMIC DNA]</scope>
    <source>
        <strain evidence="1 2">Pan265</strain>
    </source>
</reference>
<dbReference type="EMBL" id="CP036280">
    <property type="protein sequence ID" value="QDU72807.1"/>
    <property type="molecule type" value="Genomic_DNA"/>
</dbReference>
<protein>
    <submittedName>
        <fullName evidence="1">Uncharacterized protein</fullName>
    </submittedName>
</protein>
<dbReference type="Proteomes" id="UP000320386">
    <property type="component" value="Chromosome"/>
</dbReference>
<gene>
    <name evidence="1" type="ORF">Pan265_26810</name>
</gene>
<dbReference type="KEGG" id="mcad:Pan265_26810"/>
<dbReference type="AlphaFoldDB" id="A0A518C0R4"/>
<evidence type="ECO:0000313" key="2">
    <source>
        <dbReference type="Proteomes" id="UP000320386"/>
    </source>
</evidence>
<accession>A0A518C0R4</accession>
<evidence type="ECO:0000313" key="1">
    <source>
        <dbReference type="EMBL" id="QDU72807.1"/>
    </source>
</evidence>
<sequence length="125" mass="13083">MLRFGDGQLAGEGESRLLSLERVTRVRRGDGLGGVAVVVASGEAATVVRYSVTVRCASSAAMDAAVDGVLSWSDGVERVLEDGSGRRWRDALLVRAEVASCGRVGLLWGCGLVLVFETGGMVRDA</sequence>
<organism evidence="1 2">
    <name type="scientific">Mucisphaera calidilacus</name>
    <dbReference type="NCBI Taxonomy" id="2527982"/>
    <lineage>
        <taxon>Bacteria</taxon>
        <taxon>Pseudomonadati</taxon>
        <taxon>Planctomycetota</taxon>
        <taxon>Phycisphaerae</taxon>
        <taxon>Phycisphaerales</taxon>
        <taxon>Phycisphaeraceae</taxon>
        <taxon>Mucisphaera</taxon>
    </lineage>
</organism>
<proteinExistence type="predicted"/>
<dbReference type="RefSeq" id="WP_145446964.1">
    <property type="nucleotide sequence ID" value="NZ_CP036280.1"/>
</dbReference>
<name>A0A518C0R4_9BACT</name>